<sequence length="546" mass="62660">MTLLSGAVCAGEPAPQKPTILTLVPEYIEHVTANFNPFAKSPMPTTHEFIFEPLVIFNSFQHNKPVYRLATDYQLDEDLKGITFTLRQGVRWSDGKPFTAEDVVFSLSLVQKYPNLDSHGITQWVHSVQQVNNNQVYVKLTQPNALIAYSLVLNPIVPKHQWESVENPATFQNAQPIGTGPFTQISQLTEDGYIQCRNPHYWQAKQLHVDCLRYPKITNNDDFIARVATGEFDWAGSFIPDIERHYASYSPDYNYWLPPASTINLLFNFKTANPEIRALFQQRSFRRAISMAVQRQLLIDIAAFGQGVPSEFASGMSQRFEHWADPVTKEKYRPYMTYNPALARERLDTLGVHDHDQDGWRELSSGQPLSLTILTPKGWSDFNTTALLLTEMLADIGIQAQTLQVEFYQFAERMAQADYTLALTNYPDGLTPFNYFKLGFDSAYQAPQYPRYAMHFYRDPRIDTLLEQFPTAATAHQRLSIIRDLDRLVASQQITVPLYNTVQFYQYNTQRFTGWFDEDNPVANPVVWPQNPERLLHVLALRPKLP</sequence>
<dbReference type="InterPro" id="IPR039424">
    <property type="entry name" value="SBP_5"/>
</dbReference>
<dbReference type="Gene3D" id="3.40.190.10">
    <property type="entry name" value="Periplasmic binding protein-like II"/>
    <property type="match status" value="1"/>
</dbReference>
<keyword evidence="5" id="KW-1185">Reference proteome</keyword>
<dbReference type="PANTHER" id="PTHR30290">
    <property type="entry name" value="PERIPLASMIC BINDING COMPONENT OF ABC TRANSPORTER"/>
    <property type="match status" value="1"/>
</dbReference>
<organism evidence="4 5">
    <name type="scientific">Photobacterium atrarenae</name>
    <dbReference type="NCBI Taxonomy" id="865757"/>
    <lineage>
        <taxon>Bacteria</taxon>
        <taxon>Pseudomonadati</taxon>
        <taxon>Pseudomonadota</taxon>
        <taxon>Gammaproteobacteria</taxon>
        <taxon>Vibrionales</taxon>
        <taxon>Vibrionaceae</taxon>
        <taxon>Photobacterium</taxon>
    </lineage>
</organism>
<evidence type="ECO:0000256" key="2">
    <source>
        <dbReference type="ARBA" id="ARBA00022729"/>
    </source>
</evidence>
<dbReference type="Proteomes" id="UP001057998">
    <property type="component" value="Chromosome 1"/>
</dbReference>
<name>A0ABY5GGI0_9GAMM</name>
<reference evidence="4" key="1">
    <citation type="submission" date="2022-07" db="EMBL/GenBank/DDBJ databases">
        <title>Genome sequencing of Photobacterium atrarenae GJH2-4.</title>
        <authorList>
            <person name="Park S.-J."/>
        </authorList>
    </citation>
    <scope>NUCLEOTIDE SEQUENCE</scope>
    <source>
        <strain evidence="4">GJH2-4</strain>
    </source>
</reference>
<evidence type="ECO:0000313" key="4">
    <source>
        <dbReference type="EMBL" id="UTV28402.1"/>
    </source>
</evidence>
<gene>
    <name evidence="4" type="ORF">NNL38_03890</name>
</gene>
<proteinExistence type="inferred from homology"/>
<dbReference type="PIRSF" id="PIRSF002741">
    <property type="entry name" value="MppA"/>
    <property type="match status" value="1"/>
</dbReference>
<dbReference type="PANTHER" id="PTHR30290:SF38">
    <property type="entry name" value="D,D-DIPEPTIDE-BINDING PERIPLASMIC PROTEIN DDPA-RELATED"/>
    <property type="match status" value="1"/>
</dbReference>
<evidence type="ECO:0000259" key="3">
    <source>
        <dbReference type="Pfam" id="PF00496"/>
    </source>
</evidence>
<keyword evidence="2" id="KW-0732">Signal</keyword>
<protein>
    <submittedName>
        <fullName evidence="4">ABC transporter substrate-binding protein</fullName>
    </submittedName>
</protein>
<dbReference type="CDD" id="cd08509">
    <property type="entry name" value="PBP2_TmCBP_oligosaccharides_like"/>
    <property type="match status" value="1"/>
</dbReference>
<accession>A0ABY5GGI0</accession>
<comment type="similarity">
    <text evidence="1">Belongs to the bacterial solute-binding protein 5 family.</text>
</comment>
<evidence type="ECO:0000256" key="1">
    <source>
        <dbReference type="ARBA" id="ARBA00005695"/>
    </source>
</evidence>
<dbReference type="Pfam" id="PF00496">
    <property type="entry name" value="SBP_bac_5"/>
    <property type="match status" value="1"/>
</dbReference>
<dbReference type="Gene3D" id="3.90.76.10">
    <property type="entry name" value="Dipeptide-binding Protein, Domain 1"/>
    <property type="match status" value="1"/>
</dbReference>
<dbReference type="RefSeq" id="WP_255389716.1">
    <property type="nucleotide sequence ID" value="NZ_CP101508.1"/>
</dbReference>
<dbReference type="Gene3D" id="3.10.105.10">
    <property type="entry name" value="Dipeptide-binding Protein, Domain 3"/>
    <property type="match status" value="1"/>
</dbReference>
<evidence type="ECO:0000313" key="5">
    <source>
        <dbReference type="Proteomes" id="UP001057998"/>
    </source>
</evidence>
<dbReference type="SUPFAM" id="SSF53850">
    <property type="entry name" value="Periplasmic binding protein-like II"/>
    <property type="match status" value="1"/>
</dbReference>
<dbReference type="InterPro" id="IPR000914">
    <property type="entry name" value="SBP_5_dom"/>
</dbReference>
<feature type="domain" description="Solute-binding protein family 5" evidence="3">
    <location>
        <begin position="64"/>
        <end position="438"/>
    </location>
</feature>
<dbReference type="InterPro" id="IPR030678">
    <property type="entry name" value="Peptide/Ni-bd"/>
</dbReference>
<dbReference type="EMBL" id="CP101508">
    <property type="protein sequence ID" value="UTV28402.1"/>
    <property type="molecule type" value="Genomic_DNA"/>
</dbReference>